<evidence type="ECO:0000313" key="2">
    <source>
        <dbReference type="EMBL" id="QXQ14883.1"/>
    </source>
</evidence>
<gene>
    <name evidence="2" type="ORF">KV203_05740</name>
</gene>
<dbReference type="Proteomes" id="UP000887023">
    <property type="component" value="Chromosome"/>
</dbReference>
<dbReference type="EMBL" id="CP079105">
    <property type="protein sequence ID" value="QXQ14883.1"/>
    <property type="molecule type" value="Genomic_DNA"/>
</dbReference>
<evidence type="ECO:0008006" key="4">
    <source>
        <dbReference type="Google" id="ProtNLM"/>
    </source>
</evidence>
<name>A0ABX8SAJ2_9ACTN</name>
<organism evidence="2 3">
    <name type="scientific">Skermania pinensis</name>
    <dbReference type="NCBI Taxonomy" id="39122"/>
    <lineage>
        <taxon>Bacteria</taxon>
        <taxon>Bacillati</taxon>
        <taxon>Actinomycetota</taxon>
        <taxon>Actinomycetes</taxon>
        <taxon>Mycobacteriales</taxon>
        <taxon>Gordoniaceae</taxon>
        <taxon>Skermania</taxon>
    </lineage>
</organism>
<accession>A0ABX8SAJ2</accession>
<evidence type="ECO:0000256" key="1">
    <source>
        <dbReference type="SAM" id="MobiDB-lite"/>
    </source>
</evidence>
<sequence>MPSLTFLTSYARGYSSYYVNRRVRSAWGGPFNGQEGRRAIFATLLDVVKPDLLVETGTFLATTTRFLARSGVDVVTVEGSAEYFGFAQASLLRCRNVESRFGDSRSVLRALFDSPKYQQRRVLAYLDAHWASDLPLAEEIEIIFGRHPDAVVLVDDFQVPGDAGYGYDDYGPGKALIPEYIAPALAAFDLVALYPTLPADDETGARRGCVVVAPRNRSAELCATQLLQSADDGGAEQPTATGIDIAQSGAHPSGQA</sequence>
<dbReference type="RefSeq" id="WP_157079760.1">
    <property type="nucleotide sequence ID" value="NZ_CBCRUZ010000009.1"/>
</dbReference>
<reference evidence="2" key="1">
    <citation type="submission" date="2021-07" db="EMBL/GenBank/DDBJ databases">
        <title>Candidatus Kaistella beijingensis sp. nov. isolated from a municipal wastewater treatment plant is involved in sludge foaming.</title>
        <authorList>
            <person name="Song Y."/>
            <person name="Liu S.-J."/>
        </authorList>
    </citation>
    <scope>NUCLEOTIDE SEQUENCE</scope>
    <source>
        <strain evidence="2">DSM 43998</strain>
    </source>
</reference>
<dbReference type="InterPro" id="IPR029063">
    <property type="entry name" value="SAM-dependent_MTases_sf"/>
</dbReference>
<dbReference type="Gene3D" id="3.40.50.150">
    <property type="entry name" value="Vaccinia Virus protein VP39"/>
    <property type="match status" value="1"/>
</dbReference>
<keyword evidence="3" id="KW-1185">Reference proteome</keyword>
<dbReference type="SUPFAM" id="SSF53335">
    <property type="entry name" value="S-adenosyl-L-methionine-dependent methyltransferases"/>
    <property type="match status" value="1"/>
</dbReference>
<feature type="region of interest" description="Disordered" evidence="1">
    <location>
        <begin position="232"/>
        <end position="256"/>
    </location>
</feature>
<protein>
    <recommendedName>
        <fullName evidence="4">Class I SAM-dependent methyltransferase</fullName>
    </recommendedName>
</protein>
<proteinExistence type="predicted"/>
<evidence type="ECO:0000313" key="3">
    <source>
        <dbReference type="Proteomes" id="UP000887023"/>
    </source>
</evidence>